<name>A0A5C6CJ95_9BACT</name>
<sequence>MKITINIDCTPAEARQYMGLPDVAPMQEEMLKDLQERMMSNITALQPAEMIKAGFPVGLDSWLTIQKAFWSKMTSLGTHSDDNS</sequence>
<gene>
    <name evidence="1" type="ORF">Pla144_38120</name>
</gene>
<evidence type="ECO:0000313" key="2">
    <source>
        <dbReference type="Proteomes" id="UP000318437"/>
    </source>
</evidence>
<dbReference type="OrthoDB" id="5740990at2"/>
<dbReference type="AlphaFoldDB" id="A0A5C6CJ95"/>
<reference evidence="1 2" key="1">
    <citation type="submission" date="2019-02" db="EMBL/GenBank/DDBJ databases">
        <title>Deep-cultivation of Planctomycetes and their phenomic and genomic characterization uncovers novel biology.</title>
        <authorList>
            <person name="Wiegand S."/>
            <person name="Jogler M."/>
            <person name="Boedeker C."/>
            <person name="Pinto D."/>
            <person name="Vollmers J."/>
            <person name="Rivas-Marin E."/>
            <person name="Kohn T."/>
            <person name="Peeters S.H."/>
            <person name="Heuer A."/>
            <person name="Rast P."/>
            <person name="Oberbeckmann S."/>
            <person name="Bunk B."/>
            <person name="Jeske O."/>
            <person name="Meyerdierks A."/>
            <person name="Storesund J.E."/>
            <person name="Kallscheuer N."/>
            <person name="Luecker S."/>
            <person name="Lage O.M."/>
            <person name="Pohl T."/>
            <person name="Merkel B.J."/>
            <person name="Hornburger P."/>
            <person name="Mueller R.-W."/>
            <person name="Bruemmer F."/>
            <person name="Labrenz M."/>
            <person name="Spormann A.M."/>
            <person name="Op Den Camp H."/>
            <person name="Overmann J."/>
            <person name="Amann R."/>
            <person name="Jetten M.S.M."/>
            <person name="Mascher T."/>
            <person name="Medema M.H."/>
            <person name="Devos D.P."/>
            <person name="Kaster A.-K."/>
            <person name="Ovreas L."/>
            <person name="Rohde M."/>
            <person name="Galperin M.Y."/>
            <person name="Jogler C."/>
        </authorList>
    </citation>
    <scope>NUCLEOTIDE SEQUENCE [LARGE SCALE GENOMIC DNA]</scope>
    <source>
        <strain evidence="1 2">Pla144</strain>
    </source>
</reference>
<protein>
    <submittedName>
        <fullName evidence="1">Uncharacterized protein</fullName>
    </submittedName>
</protein>
<proteinExistence type="predicted"/>
<organism evidence="1 2">
    <name type="scientific">Bythopirellula polymerisocia</name>
    <dbReference type="NCBI Taxonomy" id="2528003"/>
    <lineage>
        <taxon>Bacteria</taxon>
        <taxon>Pseudomonadati</taxon>
        <taxon>Planctomycetota</taxon>
        <taxon>Planctomycetia</taxon>
        <taxon>Pirellulales</taxon>
        <taxon>Lacipirellulaceae</taxon>
        <taxon>Bythopirellula</taxon>
    </lineage>
</organism>
<dbReference type="EMBL" id="SJPS01000006">
    <property type="protein sequence ID" value="TWU23637.1"/>
    <property type="molecule type" value="Genomic_DNA"/>
</dbReference>
<dbReference type="InterPro" id="IPR045502">
    <property type="entry name" value="DUF6489"/>
</dbReference>
<dbReference type="Proteomes" id="UP000318437">
    <property type="component" value="Unassembled WGS sequence"/>
</dbReference>
<accession>A0A5C6CJ95</accession>
<keyword evidence="2" id="KW-1185">Reference proteome</keyword>
<comment type="caution">
    <text evidence="1">The sequence shown here is derived from an EMBL/GenBank/DDBJ whole genome shotgun (WGS) entry which is preliminary data.</text>
</comment>
<dbReference type="RefSeq" id="WP_146452131.1">
    <property type="nucleotide sequence ID" value="NZ_SJPS01000006.1"/>
</dbReference>
<evidence type="ECO:0000313" key="1">
    <source>
        <dbReference type="EMBL" id="TWU23637.1"/>
    </source>
</evidence>
<dbReference type="Pfam" id="PF20099">
    <property type="entry name" value="DUF6489"/>
    <property type="match status" value="1"/>
</dbReference>